<dbReference type="RefSeq" id="WP_137245861.1">
    <property type="nucleotide sequence ID" value="NZ_SZQA01000003.1"/>
</dbReference>
<dbReference type="EMBL" id="SZQA01000003">
    <property type="protein sequence ID" value="TKK90388.1"/>
    <property type="molecule type" value="Genomic_DNA"/>
</dbReference>
<keyword evidence="2" id="KW-1185">Reference proteome</keyword>
<proteinExistence type="predicted"/>
<gene>
    <name evidence="1" type="ORF">FDA94_05120</name>
</gene>
<comment type="caution">
    <text evidence="1">The sequence shown here is derived from an EMBL/GenBank/DDBJ whole genome shotgun (WGS) entry which is preliminary data.</text>
</comment>
<dbReference type="AlphaFoldDB" id="A0A4U3MLB3"/>
<organism evidence="1 2">
    <name type="scientific">Herbidospora galbida</name>
    <dbReference type="NCBI Taxonomy" id="2575442"/>
    <lineage>
        <taxon>Bacteria</taxon>
        <taxon>Bacillati</taxon>
        <taxon>Actinomycetota</taxon>
        <taxon>Actinomycetes</taxon>
        <taxon>Streptosporangiales</taxon>
        <taxon>Streptosporangiaceae</taxon>
        <taxon>Herbidospora</taxon>
    </lineage>
</organism>
<dbReference type="OrthoDB" id="4164936at2"/>
<reference evidence="1 2" key="1">
    <citation type="submission" date="2019-04" db="EMBL/GenBank/DDBJ databases">
        <title>Herbidospora sp. NEAU-GS14.nov., a novel actinomycete isolated from soil.</title>
        <authorList>
            <person name="Han L."/>
        </authorList>
    </citation>
    <scope>NUCLEOTIDE SEQUENCE [LARGE SCALE GENOMIC DNA]</scope>
    <source>
        <strain evidence="1 2">NEAU-GS14</strain>
    </source>
</reference>
<protein>
    <submittedName>
        <fullName evidence="1">Uncharacterized protein</fullName>
    </submittedName>
</protein>
<sequence length="131" mass="13840">MSYGISFLPPDAYEALEEKAPETVDYAVWSTVAVAVRDVLGVVSEDLLNCEVTQLSTGLMVTCHLGRWSVTLPGPPSEETVAALRGVCEIVERATGLTAYDPRLGVPLSEPGDFTRSIAAFEVVAAPSGAL</sequence>
<accession>A0A4U3MLB3</accession>
<dbReference type="Proteomes" id="UP000308705">
    <property type="component" value="Unassembled WGS sequence"/>
</dbReference>
<evidence type="ECO:0000313" key="1">
    <source>
        <dbReference type="EMBL" id="TKK90388.1"/>
    </source>
</evidence>
<name>A0A4U3MLB3_9ACTN</name>
<evidence type="ECO:0000313" key="2">
    <source>
        <dbReference type="Proteomes" id="UP000308705"/>
    </source>
</evidence>